<dbReference type="SUPFAM" id="SSF57863">
    <property type="entry name" value="ArfGap/RecO-like zinc finger"/>
    <property type="match status" value="1"/>
</dbReference>
<keyword evidence="10" id="KW-1185">Reference proteome</keyword>
<proteinExistence type="predicted"/>
<evidence type="ECO:0000259" key="8">
    <source>
        <dbReference type="PROSITE" id="PS50115"/>
    </source>
</evidence>
<dbReference type="Proteomes" id="UP000886520">
    <property type="component" value="Chromosome 1"/>
</dbReference>
<organism evidence="9 10">
    <name type="scientific">Adiantum capillus-veneris</name>
    <name type="common">Maidenhair fern</name>
    <dbReference type="NCBI Taxonomy" id="13818"/>
    <lineage>
        <taxon>Eukaryota</taxon>
        <taxon>Viridiplantae</taxon>
        <taxon>Streptophyta</taxon>
        <taxon>Embryophyta</taxon>
        <taxon>Tracheophyta</taxon>
        <taxon>Polypodiopsida</taxon>
        <taxon>Polypodiidae</taxon>
        <taxon>Polypodiales</taxon>
        <taxon>Pteridineae</taxon>
        <taxon>Pteridaceae</taxon>
        <taxon>Vittarioideae</taxon>
        <taxon>Adiantum</taxon>
    </lineage>
</organism>
<accession>A0A9D4VEX8</accession>
<dbReference type="GO" id="GO:0005543">
    <property type="term" value="F:phospholipid binding"/>
    <property type="evidence" value="ECO:0007669"/>
    <property type="project" value="InterPro"/>
</dbReference>
<evidence type="ECO:0000313" key="10">
    <source>
        <dbReference type="Proteomes" id="UP000886520"/>
    </source>
</evidence>
<comment type="caution">
    <text evidence="9">The sequence shown here is derived from an EMBL/GenBank/DDBJ whole genome shotgun (WGS) entry which is preliminary data.</text>
</comment>
<dbReference type="AlphaFoldDB" id="A0A9D4VEX8"/>
<dbReference type="InterPro" id="IPR035892">
    <property type="entry name" value="C2_domain_sf"/>
</dbReference>
<evidence type="ECO:0000256" key="6">
    <source>
        <dbReference type="SAM" id="MobiDB-lite"/>
    </source>
</evidence>
<dbReference type="OrthoDB" id="73919at2759"/>
<dbReference type="PRINTS" id="PR00405">
    <property type="entry name" value="REVINTRACTNG"/>
</dbReference>
<feature type="compositionally biased region" description="Polar residues" evidence="6">
    <location>
        <begin position="137"/>
        <end position="148"/>
    </location>
</feature>
<dbReference type="SMART" id="SM00105">
    <property type="entry name" value="ArfGap"/>
    <property type="match status" value="1"/>
</dbReference>
<dbReference type="PROSITE" id="PS50004">
    <property type="entry name" value="C2"/>
    <property type="match status" value="1"/>
</dbReference>
<evidence type="ECO:0000256" key="2">
    <source>
        <dbReference type="ARBA" id="ARBA00022723"/>
    </source>
</evidence>
<sequence>MVALKQLMAKIENRKCADCNASDPKWASSNLGVFICIKCSGVHRSLGTHISKVLSVTLDEWTNSQVETMLEIGGNSSANAIYEAYVPKDAIKPSQDASVDERLDYIRRKYEDQEFVKPSLRISSSTSSGSKRSNHSMKGNLSSKSNSGISQTEVGMVEFQGLLKVRIIKGTYLAIRDVKTSDPYVVVSIGHQRMKTRVINSNLNPIWNEELMLSVPCPPPPLRVQVFDKDLLSADDSMGEAEVDLQPLVSAASLHEGIKAKGRLQVGKWLATNDNALVEDSLIWLKEDGHVTQGISLRLQNVESGLLDLDLEWVPLNQ</sequence>
<keyword evidence="3 5" id="KW-0863">Zinc-finger</keyword>
<dbReference type="PANTHER" id="PTHR46220:SF1">
    <property type="entry name" value="ADP-RIBOSYLATION FACTOR GTPASE-ACTIVATING PROTEIN AGD12"/>
    <property type="match status" value="1"/>
</dbReference>
<dbReference type="CDD" id="cd08204">
    <property type="entry name" value="ArfGap"/>
    <property type="match status" value="1"/>
</dbReference>
<dbReference type="Pfam" id="PF00168">
    <property type="entry name" value="C2"/>
    <property type="match status" value="1"/>
</dbReference>
<dbReference type="Gene3D" id="2.60.40.150">
    <property type="entry name" value="C2 domain"/>
    <property type="match status" value="1"/>
</dbReference>
<keyword evidence="4" id="KW-0862">Zinc</keyword>
<dbReference type="PROSITE" id="PS50115">
    <property type="entry name" value="ARFGAP"/>
    <property type="match status" value="1"/>
</dbReference>
<keyword evidence="1" id="KW-0343">GTPase activation</keyword>
<dbReference type="CDD" id="cd04038">
    <property type="entry name" value="C2_ArfGAP"/>
    <property type="match status" value="1"/>
</dbReference>
<evidence type="ECO:0000256" key="3">
    <source>
        <dbReference type="ARBA" id="ARBA00022771"/>
    </source>
</evidence>
<evidence type="ECO:0000256" key="1">
    <source>
        <dbReference type="ARBA" id="ARBA00022468"/>
    </source>
</evidence>
<feature type="region of interest" description="Disordered" evidence="6">
    <location>
        <begin position="121"/>
        <end position="148"/>
    </location>
</feature>
<dbReference type="InterPro" id="IPR000008">
    <property type="entry name" value="C2_dom"/>
</dbReference>
<dbReference type="InterPro" id="IPR044518">
    <property type="entry name" value="ARF_GAP_AGD11/12/13"/>
</dbReference>
<feature type="compositionally biased region" description="Low complexity" evidence="6">
    <location>
        <begin position="121"/>
        <end position="131"/>
    </location>
</feature>
<evidence type="ECO:0000256" key="4">
    <source>
        <dbReference type="ARBA" id="ARBA00022833"/>
    </source>
</evidence>
<dbReference type="FunFam" id="1.10.220.150:FF:000009">
    <property type="entry name" value="stromal membrane-associated protein 1 isoform X1"/>
    <property type="match status" value="1"/>
</dbReference>
<evidence type="ECO:0000256" key="5">
    <source>
        <dbReference type="PROSITE-ProRule" id="PRU00288"/>
    </source>
</evidence>
<dbReference type="Pfam" id="PF01412">
    <property type="entry name" value="ArfGap"/>
    <property type="match status" value="1"/>
</dbReference>
<protein>
    <submittedName>
        <fullName evidence="9">Uncharacterized protein</fullName>
    </submittedName>
</protein>
<dbReference type="GO" id="GO:0008270">
    <property type="term" value="F:zinc ion binding"/>
    <property type="evidence" value="ECO:0007669"/>
    <property type="project" value="UniProtKB-KW"/>
</dbReference>
<dbReference type="SMART" id="SM00239">
    <property type="entry name" value="C2"/>
    <property type="match status" value="1"/>
</dbReference>
<dbReference type="SUPFAM" id="SSF49562">
    <property type="entry name" value="C2 domain (Calcium/lipid-binding domain, CaLB)"/>
    <property type="match status" value="1"/>
</dbReference>
<evidence type="ECO:0000259" key="7">
    <source>
        <dbReference type="PROSITE" id="PS50004"/>
    </source>
</evidence>
<name>A0A9D4VEX8_ADICA</name>
<reference evidence="9" key="1">
    <citation type="submission" date="2021-01" db="EMBL/GenBank/DDBJ databases">
        <title>Adiantum capillus-veneris genome.</title>
        <authorList>
            <person name="Fang Y."/>
            <person name="Liao Q."/>
        </authorList>
    </citation>
    <scope>NUCLEOTIDE SEQUENCE</scope>
    <source>
        <strain evidence="9">H3</strain>
        <tissue evidence="9">Leaf</tissue>
    </source>
</reference>
<dbReference type="InterPro" id="IPR037278">
    <property type="entry name" value="ARFGAP/RecO"/>
</dbReference>
<dbReference type="InterPro" id="IPR001164">
    <property type="entry name" value="ArfGAP_dom"/>
</dbReference>
<feature type="domain" description="C2" evidence="7">
    <location>
        <begin position="143"/>
        <end position="258"/>
    </location>
</feature>
<dbReference type="InterPro" id="IPR038508">
    <property type="entry name" value="ArfGAP_dom_sf"/>
</dbReference>
<feature type="domain" description="Arf-GAP" evidence="8">
    <location>
        <begin position="1"/>
        <end position="126"/>
    </location>
</feature>
<evidence type="ECO:0000313" key="9">
    <source>
        <dbReference type="EMBL" id="KAI5084147.1"/>
    </source>
</evidence>
<keyword evidence="2" id="KW-0479">Metal-binding</keyword>
<dbReference type="Gene3D" id="1.10.220.150">
    <property type="entry name" value="Arf GTPase activating protein"/>
    <property type="match status" value="1"/>
</dbReference>
<dbReference type="EMBL" id="JABFUD020000001">
    <property type="protein sequence ID" value="KAI5084147.1"/>
    <property type="molecule type" value="Genomic_DNA"/>
</dbReference>
<dbReference type="GO" id="GO:0005096">
    <property type="term" value="F:GTPase activator activity"/>
    <property type="evidence" value="ECO:0007669"/>
    <property type="project" value="UniProtKB-KW"/>
</dbReference>
<dbReference type="PANTHER" id="PTHR46220">
    <property type="entry name" value="ADP-RIBOSYLATION FACTOR GTPASE-ACTIVATING PROTEIN AGD12"/>
    <property type="match status" value="1"/>
</dbReference>
<gene>
    <name evidence="9" type="ORF">GOP47_0000316</name>
</gene>